<reference evidence="5" key="1">
    <citation type="submission" date="2024-06" db="EMBL/GenBank/DDBJ databases">
        <title>Radixoralia hellwigii gen. nov., sp nov., isolated from a root canal in the human oral cavity.</title>
        <authorList>
            <person name="Bartsch S."/>
            <person name="Wittmer A."/>
            <person name="Schulz A.-K."/>
            <person name="Neumann-Schaal M."/>
            <person name="Wolf J."/>
            <person name="Gronow S."/>
            <person name="Tennert C."/>
            <person name="Haecker G."/>
            <person name="Cieplik F."/>
            <person name="Al-Ahmad A."/>
        </authorList>
    </citation>
    <scope>NUCLEOTIDE SEQUENCE [LARGE SCALE GENOMIC DNA]</scope>
    <source>
        <strain evidence="5">Wk13</strain>
    </source>
</reference>
<dbReference type="SMART" id="SM00271">
    <property type="entry name" value="DnaJ"/>
    <property type="match status" value="1"/>
</dbReference>
<protein>
    <submittedName>
        <fullName evidence="4">J domain-containing protein</fullName>
    </submittedName>
</protein>
<feature type="compositionally biased region" description="Polar residues" evidence="1">
    <location>
        <begin position="162"/>
        <end position="173"/>
    </location>
</feature>
<evidence type="ECO:0000259" key="3">
    <source>
        <dbReference type="PROSITE" id="PS50076"/>
    </source>
</evidence>
<feature type="region of interest" description="Disordered" evidence="1">
    <location>
        <begin position="155"/>
        <end position="175"/>
    </location>
</feature>
<evidence type="ECO:0000256" key="1">
    <source>
        <dbReference type="SAM" id="MobiDB-lite"/>
    </source>
</evidence>
<evidence type="ECO:0000313" key="5">
    <source>
        <dbReference type="Proteomes" id="UP001574673"/>
    </source>
</evidence>
<dbReference type="InterPro" id="IPR001623">
    <property type="entry name" value="DnaJ_domain"/>
</dbReference>
<dbReference type="Proteomes" id="UP001574673">
    <property type="component" value="Unassembled WGS sequence"/>
</dbReference>
<dbReference type="InterPro" id="IPR036869">
    <property type="entry name" value="J_dom_sf"/>
</dbReference>
<gene>
    <name evidence="4" type="ORF">ABCS64_11560</name>
</gene>
<keyword evidence="2" id="KW-1133">Transmembrane helix</keyword>
<dbReference type="InterPro" id="IPR050817">
    <property type="entry name" value="DjlA_DnaK_co-chaperone"/>
</dbReference>
<feature type="transmembrane region" description="Helical" evidence="2">
    <location>
        <begin position="231"/>
        <end position="247"/>
    </location>
</feature>
<dbReference type="RefSeq" id="WP_418892039.1">
    <property type="nucleotide sequence ID" value="NZ_JBEUWX010000003.1"/>
</dbReference>
<dbReference type="PRINTS" id="PR00625">
    <property type="entry name" value="JDOMAIN"/>
</dbReference>
<feature type="transmembrane region" description="Helical" evidence="2">
    <location>
        <begin position="400"/>
        <end position="422"/>
    </location>
</feature>
<evidence type="ECO:0000313" key="4">
    <source>
        <dbReference type="EMBL" id="MFA9950953.1"/>
    </source>
</evidence>
<proteinExistence type="predicted"/>
<name>A0ABV4UHM0_9RHOO</name>
<sequence length="536" mass="60840">MADAASQNWYEILGVPPDADATGIRNAYRREAMRWHPSRHVGEGLAETEERFRRIGAAYKTLSDPAQRAEYDVWRATGQISGAAGARGVGRRADKVLAFSTGLKESEAARLFFEQMLTLSAELKHKGYRGSQRLKILESLGCPGSVVRAVDEYTRQKRRQHSQNTENQQNVTSDRLRYSRSSGAELPEAIELAEWSQIKPYYVAVIGGRSADAHMDEATYQKHLARFKKSLSGYVLAFVLLLVSFLFPRGGWLLIGGVAALILTLVWRLLLGESWAFHRERAMRRYLSAFKRFHNDPSAAGGWRFNLGGFFGGILWLAYRRMSRYMLIAIAAAVLFDWIQIFAELKFGFLISDKLWTAIAIPIGFFADRIYFEHARQRIRKVLLYPRRQALAQLREDGGASWMGCLGYLLLFIILSLPGALYERSVEMRQAMHSQDAPLSEQQRADQAARQKLVAEAAARSMQIRKEQFDAVVAETQARYPQLDPRHPRYDRELAERVNVRTQNYIRQGRDPVRARRMAAAEIDAAGSARQSKSSK</sequence>
<dbReference type="SUPFAM" id="SSF46565">
    <property type="entry name" value="Chaperone J-domain"/>
    <property type="match status" value="1"/>
</dbReference>
<feature type="domain" description="J" evidence="3">
    <location>
        <begin position="8"/>
        <end position="75"/>
    </location>
</feature>
<dbReference type="EMBL" id="JBEUWX010000003">
    <property type="protein sequence ID" value="MFA9950953.1"/>
    <property type="molecule type" value="Genomic_DNA"/>
</dbReference>
<dbReference type="Gene3D" id="1.10.287.110">
    <property type="entry name" value="DnaJ domain"/>
    <property type="match status" value="1"/>
</dbReference>
<keyword evidence="2" id="KW-0812">Transmembrane</keyword>
<accession>A0ABV4UHM0</accession>
<keyword evidence="5" id="KW-1185">Reference proteome</keyword>
<feature type="transmembrane region" description="Helical" evidence="2">
    <location>
        <begin position="253"/>
        <end position="277"/>
    </location>
</feature>
<dbReference type="PROSITE" id="PS50076">
    <property type="entry name" value="DNAJ_2"/>
    <property type="match status" value="1"/>
</dbReference>
<dbReference type="PANTHER" id="PTHR24074">
    <property type="entry name" value="CO-CHAPERONE PROTEIN DJLA"/>
    <property type="match status" value="1"/>
</dbReference>
<keyword evidence="2" id="KW-0472">Membrane</keyword>
<feature type="transmembrane region" description="Helical" evidence="2">
    <location>
        <begin position="325"/>
        <end position="343"/>
    </location>
</feature>
<comment type="caution">
    <text evidence="4">The sequence shown here is derived from an EMBL/GenBank/DDBJ whole genome shotgun (WGS) entry which is preliminary data.</text>
</comment>
<dbReference type="Pfam" id="PF00226">
    <property type="entry name" value="DnaJ"/>
    <property type="match status" value="1"/>
</dbReference>
<organism evidence="4 5">
    <name type="scientific">Dentiradicibacter hellwigii</name>
    <dbReference type="NCBI Taxonomy" id="3149053"/>
    <lineage>
        <taxon>Bacteria</taxon>
        <taxon>Pseudomonadati</taxon>
        <taxon>Pseudomonadota</taxon>
        <taxon>Betaproteobacteria</taxon>
        <taxon>Rhodocyclales</taxon>
        <taxon>Rhodocyclaceae</taxon>
        <taxon>Dentiradicibacter</taxon>
    </lineage>
</organism>
<evidence type="ECO:0000256" key="2">
    <source>
        <dbReference type="SAM" id="Phobius"/>
    </source>
</evidence>
<dbReference type="CDD" id="cd06257">
    <property type="entry name" value="DnaJ"/>
    <property type="match status" value="1"/>
</dbReference>